<gene>
    <name evidence="1" type="ORF">DFR29_116119</name>
</gene>
<reference evidence="1 2" key="1">
    <citation type="submission" date="2019-03" db="EMBL/GenBank/DDBJ databases">
        <title>Genomic Encyclopedia of Type Strains, Phase IV (KMG-IV): sequencing the most valuable type-strain genomes for metagenomic binning, comparative biology and taxonomic classification.</title>
        <authorList>
            <person name="Goeker M."/>
        </authorList>
    </citation>
    <scope>NUCLEOTIDE SEQUENCE [LARGE SCALE GENOMIC DNA]</scope>
    <source>
        <strain evidence="1 2">DSM 21667</strain>
    </source>
</reference>
<dbReference type="Gene3D" id="3.40.50.2000">
    <property type="entry name" value="Glycogen Phosphorylase B"/>
    <property type="match status" value="2"/>
</dbReference>
<dbReference type="EMBL" id="SNZH01000016">
    <property type="protein sequence ID" value="TDR39417.1"/>
    <property type="molecule type" value="Genomic_DNA"/>
</dbReference>
<dbReference type="InterPro" id="IPR029044">
    <property type="entry name" value="Nucleotide-diphossugar_trans"/>
</dbReference>
<proteinExistence type="predicted"/>
<dbReference type="SUPFAM" id="SSF53448">
    <property type="entry name" value="Nucleotide-diphospho-sugar transferases"/>
    <property type="match status" value="1"/>
</dbReference>
<accession>A0A4R6YPA9</accession>
<evidence type="ECO:0000313" key="2">
    <source>
        <dbReference type="Proteomes" id="UP000295293"/>
    </source>
</evidence>
<dbReference type="Pfam" id="PF13692">
    <property type="entry name" value="Glyco_trans_1_4"/>
    <property type="match status" value="1"/>
</dbReference>
<name>A0A4R6YPA9_9GAMM</name>
<comment type="caution">
    <text evidence="1">The sequence shown here is derived from an EMBL/GenBank/DDBJ whole genome shotgun (WGS) entry which is preliminary data.</text>
</comment>
<dbReference type="Proteomes" id="UP000295293">
    <property type="component" value="Unassembled WGS sequence"/>
</dbReference>
<protein>
    <submittedName>
        <fullName evidence="1">GT2 family glycosyltransferase</fullName>
    </submittedName>
</protein>
<keyword evidence="2" id="KW-1185">Reference proteome</keyword>
<dbReference type="PANTHER" id="PTHR12526:SF600">
    <property type="entry name" value="GLYCOSYL TRANSFERASE GROUP 1"/>
    <property type="match status" value="1"/>
</dbReference>
<evidence type="ECO:0000313" key="1">
    <source>
        <dbReference type="EMBL" id="TDR39417.1"/>
    </source>
</evidence>
<dbReference type="RefSeq" id="WP_166654276.1">
    <property type="nucleotide sequence ID" value="NZ_SNZH01000016.1"/>
</dbReference>
<dbReference type="AlphaFoldDB" id="A0A4R6YPA9"/>
<dbReference type="CDD" id="cd03801">
    <property type="entry name" value="GT4_PimA-like"/>
    <property type="match status" value="1"/>
</dbReference>
<dbReference type="Pfam" id="PF13641">
    <property type="entry name" value="Glyco_tranf_2_3"/>
    <property type="match status" value="1"/>
</dbReference>
<dbReference type="Gene3D" id="3.90.550.10">
    <property type="entry name" value="Spore Coat Polysaccharide Biosynthesis Protein SpsA, Chain A"/>
    <property type="match status" value="1"/>
</dbReference>
<organism evidence="1 2">
    <name type="scientific">Tahibacter aquaticus</name>
    <dbReference type="NCBI Taxonomy" id="520092"/>
    <lineage>
        <taxon>Bacteria</taxon>
        <taxon>Pseudomonadati</taxon>
        <taxon>Pseudomonadota</taxon>
        <taxon>Gammaproteobacteria</taxon>
        <taxon>Lysobacterales</taxon>
        <taxon>Rhodanobacteraceae</taxon>
        <taxon>Tahibacter</taxon>
    </lineage>
</organism>
<keyword evidence="1" id="KW-0808">Transferase</keyword>
<dbReference type="GO" id="GO:0016757">
    <property type="term" value="F:glycosyltransferase activity"/>
    <property type="evidence" value="ECO:0007669"/>
    <property type="project" value="TreeGrafter"/>
</dbReference>
<sequence length="730" mass="81311">MSRLRELAGAAWRLLPHLPLAAALLVADQLARRRPGKRRTARGAALRGVSVIVPERGTPDLLAETLAALEAALAPLSEPTQVIVVVNGAAREDYAALLQRWPGYDWQFHAAALGYNGAIEAGLRAARHGWSYLLNSDMRLAEDALAQLLPYRHAQVFAITSQIFFVDSTRRREETGWSDFHINPDFAEVYERDPGATRVARGNLYPGGGSSLCRTEVLRRYVADSRDYSPFYWEDADWGIRAWSEGWELVFCPASHAHHHHRGTVRRYFDEAEVARVIKRNELLFDLRHRWTRRHPLRTLDRLLRLDAPSRRELRGIGLAWRAFRSRLATERARQCGLRFERITKDYWYGPAPQGEQPRPRVILVTPFALFPPAHGGARRIAELVTRLSQQVDFFLLGDEASLYGAASEPWLQHFRGAQLLEGRGDRAGEPPLDFPARLRRHAWPGLRAELATRIAQFQPDIVQVEFMELVELADMHTAQQRWLLCLHDVYVSAQGDGADDALQRAAIARYDAVVVCSDEDAALLAPQPASLIGNGAIDRRAGYTPSPDGLLLFMGPFRYAQNRSGILAFIEQAWPALRAEFPQLRLRILGGVESAAVAEQDARLRQPGIELVSAFVDPAPHLAECSLSINPQMDIRGSSIKLIESLLAGRVCASTADGARGFAAAGLQGLRSSSDIAGMAATIAPLLRDSALRHTLECADTDILENFTWDAMAARQREVYRTLCPESTP</sequence>
<dbReference type="PANTHER" id="PTHR12526">
    <property type="entry name" value="GLYCOSYLTRANSFERASE"/>
    <property type="match status" value="1"/>
</dbReference>
<dbReference type="SUPFAM" id="SSF53756">
    <property type="entry name" value="UDP-Glycosyltransferase/glycogen phosphorylase"/>
    <property type="match status" value="1"/>
</dbReference>